<sequence>MEAERSTLLSPMKVSFLQRLLAVWLFFTLLKVNCFCHGAEHGRVVVHYNQSFNHYTTADSNAAKSLSNKQTTSKGFNRQHQRNSVQFETPSDTSIHVSTRIAARRVLSAEETSSHPDVKVLGMALVTHHHNLPTAQKVPTIKTIYRGSSAEETASHPDVRVSGMALVRHHHNLPTAQKVPTIKTIYRGSRAEETASHPDVRASYSTLALTRDQNPHTVEIHSKPKGSEQIHRTKKIKTVQENKLIYLENNLKRSFKKRQKRESTSQLTCKFPSFLETSPLCLVSKLIPGKVCKWFHTRQDKTPLFPFPNIVPPYHNWELQGSAAQMRNMNNRYLFGCIQKYSNNHYLVKITGKFKEIGERYHHYTRFLCVKFVPRGLNVVQYMVSKSSNVSEDLHCDTQKLKYVEQVLIADKFRELPDCPRDLRGAFRITRVHDAVHNVTCHLSPLKASLLESDCVNKEGIYLDFSAFRGCDGFNNDTSGVMYARDIVYLRCYSASWKKGGWNYVVVKRDKTKKKIGYRNTEMFHCLRFKKDQITNNIKLFIYFDSLCGFSDSHIKNSTPYFVFDIVPLTSSLLSNAKKTELEQLRCDLPKAILGEWIEKSAYSGEQTIRIGKQNIELGQEGKYMCMQSDRGQGIKYLFPTSRCVKRTWMERRKVSHFNNSFMLISANLPIGCRPRFVGFSVLQSEATSSIHLTYRLSQSIALPMESIQDPMLFVQNSLPEKFCNKRHLFRLDPYPRWGRNIEKIAVRPNALESNQPLLDCRFQGPLPNMFSFSGKLRVNVINGGIKNSRCPGRINICSSPTQIHLQYDVTCRKKDASYGCLGKVWNTKQKRGQDHYLLQDLHTHQIYCARSSESGFEIVRAASMQCYEFYWGLAAFQQQFHEKIDILTEGFMECPTGSPGGATDATGAVLEGDVTDPNNTLVPLKNNTKIKAVSTSPNSIYRANILSLIITIWIWLEYLLL</sequence>
<dbReference type="OrthoDB" id="6040372at2759"/>
<accession>A0A6P8IQU5</accession>
<dbReference type="GeneID" id="116303269"/>
<evidence type="ECO:0000313" key="2">
    <source>
        <dbReference type="Proteomes" id="UP000515163"/>
    </source>
</evidence>
<dbReference type="KEGG" id="aten:116303269"/>
<feature type="region of interest" description="Disordered" evidence="1">
    <location>
        <begin position="71"/>
        <end position="92"/>
    </location>
</feature>
<evidence type="ECO:0000313" key="3">
    <source>
        <dbReference type="RefSeq" id="XP_031568643.1"/>
    </source>
</evidence>
<evidence type="ECO:0000256" key="1">
    <source>
        <dbReference type="SAM" id="MobiDB-lite"/>
    </source>
</evidence>
<name>A0A6P8IQU5_ACTTE</name>
<keyword evidence="2" id="KW-1185">Reference proteome</keyword>
<reference evidence="3" key="1">
    <citation type="submission" date="2025-08" db="UniProtKB">
        <authorList>
            <consortium name="RefSeq"/>
        </authorList>
    </citation>
    <scope>IDENTIFICATION</scope>
    <source>
        <tissue evidence="3">Tentacle</tissue>
    </source>
</reference>
<dbReference type="InParanoid" id="A0A6P8IQU5"/>
<protein>
    <submittedName>
        <fullName evidence="3">Uncharacterized protein LOC116303269</fullName>
    </submittedName>
</protein>
<dbReference type="AlphaFoldDB" id="A0A6P8IQU5"/>
<proteinExistence type="predicted"/>
<dbReference type="Proteomes" id="UP000515163">
    <property type="component" value="Unplaced"/>
</dbReference>
<gene>
    <name evidence="3" type="primary">LOC116303269</name>
</gene>
<organism evidence="2 3">
    <name type="scientific">Actinia tenebrosa</name>
    <name type="common">Australian red waratah sea anemone</name>
    <dbReference type="NCBI Taxonomy" id="6105"/>
    <lineage>
        <taxon>Eukaryota</taxon>
        <taxon>Metazoa</taxon>
        <taxon>Cnidaria</taxon>
        <taxon>Anthozoa</taxon>
        <taxon>Hexacorallia</taxon>
        <taxon>Actiniaria</taxon>
        <taxon>Actiniidae</taxon>
        <taxon>Actinia</taxon>
    </lineage>
</organism>
<dbReference type="RefSeq" id="XP_031568643.1">
    <property type="nucleotide sequence ID" value="XM_031712783.1"/>
</dbReference>